<dbReference type="GO" id="GO:0008237">
    <property type="term" value="F:metallopeptidase activity"/>
    <property type="evidence" value="ECO:0007669"/>
    <property type="project" value="InterPro"/>
</dbReference>
<feature type="domain" description="Metalloprotease TldD/E C-terminal" evidence="3">
    <location>
        <begin position="225"/>
        <end position="448"/>
    </location>
</feature>
<reference evidence="5" key="2">
    <citation type="submission" date="2020-09" db="EMBL/GenBank/DDBJ databases">
        <authorList>
            <person name="Sun Q."/>
            <person name="Zhou Y."/>
        </authorList>
    </citation>
    <scope>NUCLEOTIDE SEQUENCE</scope>
    <source>
        <strain evidence="5">CGMCC 1.12408</strain>
    </source>
</reference>
<dbReference type="InterPro" id="IPR002510">
    <property type="entry name" value="Metalloprtase-TldD/E_N"/>
</dbReference>
<organism evidence="5 6">
    <name type="scientific">Ornithinibacillus halotolerans</name>
    <dbReference type="NCBI Taxonomy" id="1274357"/>
    <lineage>
        <taxon>Bacteria</taxon>
        <taxon>Bacillati</taxon>
        <taxon>Bacillota</taxon>
        <taxon>Bacilli</taxon>
        <taxon>Bacillales</taxon>
        <taxon>Bacillaceae</taxon>
        <taxon>Ornithinibacillus</taxon>
    </lineage>
</organism>
<proteinExistence type="inferred from homology"/>
<keyword evidence="6" id="KW-1185">Reference proteome</keyword>
<dbReference type="RefSeq" id="WP_188385073.1">
    <property type="nucleotide sequence ID" value="NZ_BMEY01000013.1"/>
</dbReference>
<evidence type="ECO:0000259" key="2">
    <source>
        <dbReference type="Pfam" id="PF01523"/>
    </source>
</evidence>
<dbReference type="Pfam" id="PF19289">
    <property type="entry name" value="PmbA_TldD_3rd"/>
    <property type="match status" value="1"/>
</dbReference>
<dbReference type="Proteomes" id="UP000613512">
    <property type="component" value="Unassembled WGS sequence"/>
</dbReference>
<dbReference type="AlphaFoldDB" id="A0A916S378"/>
<sequence>MDLQVFREQLFTEGEKLGFSDLEIYYEKLSSFGCQIYEGEIDDYRSSTVNGVSARGIINGKMGEAFTEKLDDASVSFLLHNMIENANISEDEPGELFDGKAEYEDLNFFSPTLSEVTIEEKIEFLKQVEKHIYDYDPRVVQTGYAAIQDQLIEKALFNNKGLELNDKNNFLFFVFSVVVKENDETKSDYYFKIVDDFSSVDPRHIAKEACEKSLRLLGGKSYPNKSYPVILESNTACELLAVFTPAFSAKSVQDDQSRLKDKLNTTITADVLTLQDNPHLTNGIRSSTFDSEGVPTKPLTVVENGVLKTYFHNLKTAKKDGVKSTGHGHKLSYRDPIGVRPSNFYVVPSEVSKEELYSDLKEGIIITSLSGLHSGANSISGDFSLAAEGFYVKNGKIASPTNKMTIAGNFFDLLKDVEKVASDLEFSPMDFYGYIGSPSLKIKELAVTID</sequence>
<dbReference type="EMBL" id="BMEY01000013">
    <property type="protein sequence ID" value="GGA81240.1"/>
    <property type="molecule type" value="Genomic_DNA"/>
</dbReference>
<evidence type="ECO:0000313" key="6">
    <source>
        <dbReference type="Proteomes" id="UP000613512"/>
    </source>
</evidence>
<evidence type="ECO:0000313" key="5">
    <source>
        <dbReference type="EMBL" id="GGA81240.1"/>
    </source>
</evidence>
<dbReference type="InterPro" id="IPR045570">
    <property type="entry name" value="Metalloprtase-TldD/E_cen_dom"/>
</dbReference>
<comment type="caution">
    <text evidence="5">The sequence shown here is derived from an EMBL/GenBank/DDBJ whole genome shotgun (WGS) entry which is preliminary data.</text>
</comment>
<dbReference type="GO" id="GO:0006508">
    <property type="term" value="P:proteolysis"/>
    <property type="evidence" value="ECO:0007669"/>
    <property type="project" value="InterPro"/>
</dbReference>
<dbReference type="PANTHER" id="PTHR43421:SF1">
    <property type="entry name" value="METALLOPROTEASE PMBA"/>
    <property type="match status" value="1"/>
</dbReference>
<dbReference type="PANTHER" id="PTHR43421">
    <property type="entry name" value="METALLOPROTEASE PMBA"/>
    <property type="match status" value="1"/>
</dbReference>
<dbReference type="SUPFAM" id="SSF111283">
    <property type="entry name" value="Putative modulator of DNA gyrase, PmbA/TldD"/>
    <property type="match status" value="1"/>
</dbReference>
<feature type="domain" description="Metalloprotease TldD/E central" evidence="4">
    <location>
        <begin position="113"/>
        <end position="217"/>
    </location>
</feature>
<reference evidence="5" key="1">
    <citation type="journal article" date="2014" name="Int. J. Syst. Evol. Microbiol.">
        <title>Complete genome sequence of Corynebacterium casei LMG S-19264T (=DSM 44701T), isolated from a smear-ripened cheese.</title>
        <authorList>
            <consortium name="US DOE Joint Genome Institute (JGI-PGF)"/>
            <person name="Walter F."/>
            <person name="Albersmeier A."/>
            <person name="Kalinowski J."/>
            <person name="Ruckert C."/>
        </authorList>
    </citation>
    <scope>NUCLEOTIDE SEQUENCE</scope>
    <source>
        <strain evidence="5">CGMCC 1.12408</strain>
    </source>
</reference>
<dbReference type="GO" id="GO:0005829">
    <property type="term" value="C:cytosol"/>
    <property type="evidence" value="ECO:0007669"/>
    <property type="project" value="TreeGrafter"/>
</dbReference>
<evidence type="ECO:0000259" key="4">
    <source>
        <dbReference type="Pfam" id="PF19290"/>
    </source>
</evidence>
<comment type="similarity">
    <text evidence="1">Belongs to the peptidase U62 family.</text>
</comment>
<evidence type="ECO:0000256" key="1">
    <source>
        <dbReference type="ARBA" id="ARBA00005836"/>
    </source>
</evidence>
<accession>A0A916S378</accession>
<protein>
    <submittedName>
        <fullName evidence="5">Peptidase</fullName>
    </submittedName>
</protein>
<dbReference type="InterPro" id="IPR036059">
    <property type="entry name" value="TldD/PmbA_sf"/>
</dbReference>
<dbReference type="InterPro" id="IPR045569">
    <property type="entry name" value="Metalloprtase-TldD/E_C"/>
</dbReference>
<gene>
    <name evidence="5" type="ORF">GCM10008025_25750</name>
</gene>
<dbReference type="Pfam" id="PF19290">
    <property type="entry name" value="PmbA_TldD_2nd"/>
    <property type="match status" value="1"/>
</dbReference>
<dbReference type="Pfam" id="PF01523">
    <property type="entry name" value="PmbA_TldD_1st"/>
    <property type="match status" value="1"/>
</dbReference>
<name>A0A916S378_9BACI</name>
<dbReference type="InterPro" id="IPR035068">
    <property type="entry name" value="TldD/PmbA_N"/>
</dbReference>
<dbReference type="InterPro" id="IPR047657">
    <property type="entry name" value="PmbA"/>
</dbReference>
<evidence type="ECO:0000259" key="3">
    <source>
        <dbReference type="Pfam" id="PF19289"/>
    </source>
</evidence>
<feature type="domain" description="Metalloprotease TldD/E N-terminal" evidence="2">
    <location>
        <begin position="23"/>
        <end position="86"/>
    </location>
</feature>
<dbReference type="Gene3D" id="3.30.2290.10">
    <property type="entry name" value="PmbA/TldD superfamily"/>
    <property type="match status" value="1"/>
</dbReference>